<keyword evidence="14" id="KW-1133">Transmembrane helix</keyword>
<dbReference type="PRINTS" id="PR00344">
    <property type="entry name" value="BCTRLSENSOR"/>
</dbReference>
<comment type="catalytic activity">
    <reaction evidence="1">
        <text>ATP + protein L-histidine = ADP + protein N-phospho-L-histidine.</text>
        <dbReference type="EC" id="2.7.13.3"/>
    </reaction>
</comment>
<feature type="region of interest" description="Disordered" evidence="13">
    <location>
        <begin position="508"/>
        <end position="546"/>
    </location>
</feature>
<dbReference type="PANTHER" id="PTHR43047:SF64">
    <property type="entry name" value="HISTIDINE KINASE CONTAINING CHEY-HOMOLOGOUS RECEIVER DOMAIN AND PAS DOMAIN-RELATED"/>
    <property type="match status" value="1"/>
</dbReference>
<name>A0A3S2W6F9_9PROT</name>
<dbReference type="AlphaFoldDB" id="A0A3S2W6F9"/>
<dbReference type="InterPro" id="IPR036097">
    <property type="entry name" value="HisK_dim/P_sf"/>
</dbReference>
<dbReference type="SUPFAM" id="SSF47384">
    <property type="entry name" value="Homodimeric domain of signal transducing histidine kinase"/>
    <property type="match status" value="1"/>
</dbReference>
<evidence type="ECO:0000256" key="6">
    <source>
        <dbReference type="ARBA" id="ARBA00022777"/>
    </source>
</evidence>
<dbReference type="Gene3D" id="1.10.287.130">
    <property type="match status" value="1"/>
</dbReference>
<dbReference type="SUPFAM" id="SSF52172">
    <property type="entry name" value="CheY-like"/>
    <property type="match status" value="1"/>
</dbReference>
<dbReference type="InterPro" id="IPR011006">
    <property type="entry name" value="CheY-like_superfamily"/>
</dbReference>
<keyword evidence="4" id="KW-0808">Transferase</keyword>
<dbReference type="EMBL" id="SADE01000001">
    <property type="protein sequence ID" value="RVU38367.1"/>
    <property type="molecule type" value="Genomic_DNA"/>
</dbReference>
<dbReference type="PROSITE" id="PS50110">
    <property type="entry name" value="RESPONSE_REGULATORY"/>
    <property type="match status" value="1"/>
</dbReference>
<dbReference type="SUPFAM" id="SSF55874">
    <property type="entry name" value="ATPase domain of HSP90 chaperone/DNA topoisomerase II/histidine kinase"/>
    <property type="match status" value="1"/>
</dbReference>
<keyword evidence="6" id="KW-0418">Kinase</keyword>
<evidence type="ECO:0000256" key="2">
    <source>
        <dbReference type="ARBA" id="ARBA00012438"/>
    </source>
</evidence>
<dbReference type="InterPro" id="IPR003661">
    <property type="entry name" value="HisK_dim/P_dom"/>
</dbReference>
<feature type="coiled-coil region" evidence="12">
    <location>
        <begin position="237"/>
        <end position="267"/>
    </location>
</feature>
<dbReference type="Gene3D" id="3.30.565.10">
    <property type="entry name" value="Histidine kinase-like ATPase, C-terminal domain"/>
    <property type="match status" value="1"/>
</dbReference>
<comment type="caution">
    <text evidence="17">The sequence shown here is derived from an EMBL/GenBank/DDBJ whole genome shotgun (WGS) entry which is preliminary data.</text>
</comment>
<dbReference type="GO" id="GO:0000155">
    <property type="term" value="F:phosphorelay sensor kinase activity"/>
    <property type="evidence" value="ECO:0007669"/>
    <property type="project" value="InterPro"/>
</dbReference>
<dbReference type="FunFam" id="3.30.565.10:FF:000010">
    <property type="entry name" value="Sensor histidine kinase RcsC"/>
    <property type="match status" value="1"/>
</dbReference>
<sequence>MTWRAQLALVGTLCLTAFAGFAGLGWLHIIDSERAANRIETVLLPEISVLEEMRSAALAVFASTNEIILIHITNNYIDHLERHSEMPENTSAETMATGANAEDEDGKTLEIEQVADGRKQFLKAYRDFVDIVGPDPVVKAIQREWIYTWMVSQDIIQNIEDTVEMAEIEILRETLEGREIAMMALLGDVIRQTTAANYKSLDEATGTVRESAHYFSLVTFVGLLTLIGFALFTVRSLRRQEALLDDLRAESEKTAKALEDAETARNEAIRLSQTKSEFLAMMSHEIRTPMNGVIGMLELLKDTNPTAEQENYFEIIDASATALLTVINDILDLTRIQAGRIEIKPEPVDIGSLVHSVTDLVRAAVLNKGITLTVEIDPAVPHRPQLDPVRMRQVLTNIVGNAAKFTCQGSIDVSVWSANCKTIDGPVLFFAIKDTGPGIEPDMLREIFDPFTQSDSSLSRKHEGTGLGLSIAKGLIDSMHGQISVTSTPGVGSTFTLFVPLVSDATQAPPVPPLDTPNGAPAPKSNTPGIAPDHAATPGTTEPPKPKAHVNVLAVDDNPTNLLVAEKLVASMGYSVETAESGQEALDLVKQTNFDLILMDLQMPDMDGFQAMAAIRRELADSTPFRPMPPVVAMTAHASRIFAEESRERGMADHLSKPLTKSVLASCLDRYLGTPNR</sequence>
<evidence type="ECO:0000256" key="7">
    <source>
        <dbReference type="ARBA" id="ARBA00022840"/>
    </source>
</evidence>
<keyword evidence="3 11" id="KW-0597">Phosphoprotein</keyword>
<evidence type="ECO:0000256" key="11">
    <source>
        <dbReference type="PROSITE-ProRule" id="PRU00169"/>
    </source>
</evidence>
<dbReference type="Pfam" id="PF00512">
    <property type="entry name" value="HisKA"/>
    <property type="match status" value="1"/>
</dbReference>
<evidence type="ECO:0000256" key="8">
    <source>
        <dbReference type="ARBA" id="ARBA00023012"/>
    </source>
</evidence>
<dbReference type="GO" id="GO:0005524">
    <property type="term" value="F:ATP binding"/>
    <property type="evidence" value="ECO:0007669"/>
    <property type="project" value="UniProtKB-KW"/>
</dbReference>
<evidence type="ECO:0000313" key="17">
    <source>
        <dbReference type="EMBL" id="RVU38367.1"/>
    </source>
</evidence>
<dbReference type="InterPro" id="IPR003594">
    <property type="entry name" value="HATPase_dom"/>
</dbReference>
<dbReference type="EC" id="2.7.13.3" evidence="2"/>
<proteinExistence type="predicted"/>
<feature type="domain" description="Histidine kinase" evidence="15">
    <location>
        <begin position="281"/>
        <end position="503"/>
    </location>
</feature>
<evidence type="ECO:0000256" key="3">
    <source>
        <dbReference type="ARBA" id="ARBA00022553"/>
    </source>
</evidence>
<evidence type="ECO:0000256" key="14">
    <source>
        <dbReference type="SAM" id="Phobius"/>
    </source>
</evidence>
<dbReference type="CDD" id="cd16922">
    <property type="entry name" value="HATPase_EvgS-ArcB-TorS-like"/>
    <property type="match status" value="1"/>
</dbReference>
<evidence type="ECO:0000259" key="15">
    <source>
        <dbReference type="PROSITE" id="PS50109"/>
    </source>
</evidence>
<evidence type="ECO:0000256" key="10">
    <source>
        <dbReference type="ARBA" id="ARBA00068150"/>
    </source>
</evidence>
<dbReference type="SMART" id="SM00448">
    <property type="entry name" value="REC"/>
    <property type="match status" value="1"/>
</dbReference>
<dbReference type="InterPro" id="IPR005467">
    <property type="entry name" value="His_kinase_dom"/>
</dbReference>
<dbReference type="Proteomes" id="UP000287447">
    <property type="component" value="Unassembled WGS sequence"/>
</dbReference>
<dbReference type="CDD" id="cd00082">
    <property type="entry name" value="HisKA"/>
    <property type="match status" value="1"/>
</dbReference>
<dbReference type="CDD" id="cd17546">
    <property type="entry name" value="REC_hyHK_CKI1_RcsC-like"/>
    <property type="match status" value="1"/>
</dbReference>
<dbReference type="FunFam" id="1.10.287.130:FF:000002">
    <property type="entry name" value="Two-component osmosensing histidine kinase"/>
    <property type="match status" value="1"/>
</dbReference>
<dbReference type="Gene3D" id="3.40.50.2300">
    <property type="match status" value="1"/>
</dbReference>
<reference evidence="18" key="1">
    <citation type="submission" date="2019-01" db="EMBL/GenBank/DDBJ databases">
        <title>Gri0909 isolated from a small marine red alga.</title>
        <authorList>
            <person name="Kim J."/>
            <person name="Jeong S.E."/>
            <person name="Jeon C.O."/>
        </authorList>
    </citation>
    <scope>NUCLEOTIDE SEQUENCE [LARGE SCALE GENOMIC DNA]</scope>
    <source>
        <strain evidence="18">Gri0909</strain>
    </source>
</reference>
<evidence type="ECO:0000256" key="9">
    <source>
        <dbReference type="ARBA" id="ARBA00064003"/>
    </source>
</evidence>
<keyword evidence="8" id="KW-0902">Two-component regulatory system</keyword>
<dbReference type="SMART" id="SM00387">
    <property type="entry name" value="HATPase_c"/>
    <property type="match status" value="1"/>
</dbReference>
<keyword evidence="14" id="KW-0472">Membrane</keyword>
<organism evidence="17 18">
    <name type="scientific">Hwanghaeella grinnelliae</name>
    <dbReference type="NCBI Taxonomy" id="2500179"/>
    <lineage>
        <taxon>Bacteria</taxon>
        <taxon>Pseudomonadati</taxon>
        <taxon>Pseudomonadota</taxon>
        <taxon>Alphaproteobacteria</taxon>
        <taxon>Rhodospirillales</taxon>
        <taxon>Rhodospirillaceae</taxon>
        <taxon>Hwanghaeella</taxon>
    </lineage>
</organism>
<evidence type="ECO:0000259" key="16">
    <source>
        <dbReference type="PROSITE" id="PS50110"/>
    </source>
</evidence>
<dbReference type="InterPro" id="IPR001789">
    <property type="entry name" value="Sig_transdc_resp-reg_receiver"/>
</dbReference>
<evidence type="ECO:0000256" key="4">
    <source>
        <dbReference type="ARBA" id="ARBA00022679"/>
    </source>
</evidence>
<feature type="domain" description="Response regulatory" evidence="16">
    <location>
        <begin position="551"/>
        <end position="672"/>
    </location>
</feature>
<keyword evidence="18" id="KW-1185">Reference proteome</keyword>
<accession>A0A3S2W6F9</accession>
<comment type="subunit">
    <text evidence="9">At low DSF concentrations, interacts with RpfF.</text>
</comment>
<dbReference type="Pfam" id="PF00072">
    <property type="entry name" value="Response_reg"/>
    <property type="match status" value="1"/>
</dbReference>
<dbReference type="OrthoDB" id="9801651at2"/>
<evidence type="ECO:0000256" key="5">
    <source>
        <dbReference type="ARBA" id="ARBA00022741"/>
    </source>
</evidence>
<keyword evidence="7" id="KW-0067">ATP-binding</keyword>
<evidence type="ECO:0000313" key="18">
    <source>
        <dbReference type="Proteomes" id="UP000287447"/>
    </source>
</evidence>
<dbReference type="PANTHER" id="PTHR43047">
    <property type="entry name" value="TWO-COMPONENT HISTIDINE PROTEIN KINASE"/>
    <property type="match status" value="1"/>
</dbReference>
<keyword evidence="14" id="KW-0812">Transmembrane</keyword>
<dbReference type="Pfam" id="PF02518">
    <property type="entry name" value="HATPase_c"/>
    <property type="match status" value="1"/>
</dbReference>
<dbReference type="RefSeq" id="WP_127763739.1">
    <property type="nucleotide sequence ID" value="NZ_SADE01000001.1"/>
</dbReference>
<evidence type="ECO:0000256" key="12">
    <source>
        <dbReference type="SAM" id="Coils"/>
    </source>
</evidence>
<feature type="transmembrane region" description="Helical" evidence="14">
    <location>
        <begin position="214"/>
        <end position="234"/>
    </location>
</feature>
<dbReference type="InterPro" id="IPR004358">
    <property type="entry name" value="Sig_transdc_His_kin-like_C"/>
</dbReference>
<gene>
    <name evidence="17" type="ORF">EOI86_03495</name>
</gene>
<dbReference type="InterPro" id="IPR036890">
    <property type="entry name" value="HATPase_C_sf"/>
</dbReference>
<keyword evidence="5" id="KW-0547">Nucleotide-binding</keyword>
<evidence type="ECO:0000256" key="1">
    <source>
        <dbReference type="ARBA" id="ARBA00000085"/>
    </source>
</evidence>
<keyword evidence="12" id="KW-0175">Coiled coil</keyword>
<evidence type="ECO:0000256" key="13">
    <source>
        <dbReference type="SAM" id="MobiDB-lite"/>
    </source>
</evidence>
<feature type="modified residue" description="4-aspartylphosphate" evidence="11">
    <location>
        <position position="600"/>
    </location>
</feature>
<dbReference type="PROSITE" id="PS50109">
    <property type="entry name" value="HIS_KIN"/>
    <property type="match status" value="1"/>
</dbReference>
<dbReference type="SMART" id="SM00388">
    <property type="entry name" value="HisKA"/>
    <property type="match status" value="1"/>
</dbReference>
<protein>
    <recommendedName>
        <fullName evidence="10">Sensory/regulatory protein RpfC</fullName>
        <ecNumber evidence="2">2.7.13.3</ecNumber>
    </recommendedName>
</protein>